<dbReference type="PATRIC" id="fig|242163.4.peg.2580"/>
<reference evidence="2" key="1">
    <citation type="submission" date="2015-06" db="EMBL/GenBank/DDBJ databases">
        <title>Comparative genomics of Burkholderia leaf nodule symbionts.</title>
        <authorList>
            <person name="Carlier A."/>
            <person name="Eberl L."/>
            <person name="Pinto-Carbo M."/>
        </authorList>
    </citation>
    <scope>NUCLEOTIDE SEQUENCE [LARGE SCALE GENOMIC DNA]</scope>
    <source>
        <strain evidence="2">UZHbot4</strain>
    </source>
</reference>
<dbReference type="AlphaFoldDB" id="A0A0L0MHZ4"/>
<keyword evidence="2" id="KW-1185">Reference proteome</keyword>
<accession>A0A0L0MHZ4</accession>
<dbReference type="RefSeq" id="WP_050451655.1">
    <property type="nucleotide sequence ID" value="NZ_LFJJ01000002.1"/>
</dbReference>
<gene>
    <name evidence="1" type="ORF">BVER_01775c</name>
</gene>
<evidence type="ECO:0000313" key="1">
    <source>
        <dbReference type="EMBL" id="KND62312.1"/>
    </source>
</evidence>
<evidence type="ECO:0008006" key="3">
    <source>
        <dbReference type="Google" id="ProtNLM"/>
    </source>
</evidence>
<evidence type="ECO:0000313" key="2">
    <source>
        <dbReference type="Proteomes" id="UP000036959"/>
    </source>
</evidence>
<proteinExistence type="predicted"/>
<comment type="caution">
    <text evidence="1">The sequence shown here is derived from an EMBL/GenBank/DDBJ whole genome shotgun (WGS) entry which is preliminary data.</text>
</comment>
<protein>
    <recommendedName>
        <fullName evidence="3">Pilin accessory protein (PilO)</fullName>
    </recommendedName>
</protein>
<dbReference type="EMBL" id="LFJJ01000002">
    <property type="protein sequence ID" value="KND62312.1"/>
    <property type="molecule type" value="Genomic_DNA"/>
</dbReference>
<name>A0A0L0MHZ4_9BURK</name>
<dbReference type="Proteomes" id="UP000036959">
    <property type="component" value="Unassembled WGS sequence"/>
</dbReference>
<dbReference type="OrthoDB" id="8968970at2"/>
<sequence length="417" mass="44635">MSVRLVAVDGHHVVFGLDWVPLTGESSEKKEVQALVSDMDAAFEVRHSNDQGIMYGFLTDSEMPENLPKAAKSKLLSASVLLATFPQVTPNAIWIEIDGQTARMAVLKDGLPMPSGDFCGDIGEAEERIRQIEADSGGVTFTFFGNYEAVYGSTIPITLEELVREGGVAAGTLKKASKGVNLKQIALLIALVALGAYLVLPNFQTKPHKTAAKQEDPNVTYQRTIAEKLAAAGAPITAAAPALLGTWHIDPLQGGWFLSKISCQLSACIYTWTIQGGNFESLVAALGPHDYDLSLDGKTASYTVPNAPLKAAYLNRTTFPTFPQFKLREGSLAQDLALAGVTLTFDQPTVFGADPKWSVAALHDVVRAGSVTGAGPAALLKDTIARLPDSMSIDEIDVNTTGLDPKFTFQGKYYVKD</sequence>
<organism evidence="1 2">
    <name type="scientific">Candidatus Burkholderia verschuerenii</name>
    <dbReference type="NCBI Taxonomy" id="242163"/>
    <lineage>
        <taxon>Bacteria</taxon>
        <taxon>Pseudomonadati</taxon>
        <taxon>Pseudomonadota</taxon>
        <taxon>Betaproteobacteria</taxon>
        <taxon>Burkholderiales</taxon>
        <taxon>Burkholderiaceae</taxon>
        <taxon>Burkholderia</taxon>
    </lineage>
</organism>